<keyword evidence="2" id="KW-1185">Reference proteome</keyword>
<sequence length="343" mass="35946">MDEMDLMKKLRDVPSPRPEAYDDARAALRTAMAEPVAPVVRPKRWFSWTRAGITAVGAAAVATAVVMGTTGGGVPAAPPAAAPQVVESPLVKLASDLKAAPSQGDSSLIIRSNLAPDKSQYVWYTVYTDKGQTFHGDSPKTLAQAAAKGQDLATDYDRKLMAAARLAAKGDLEAARNAMVNGAGCCWALGMSPAEQEKAWARGQEERAEVFRKKGMPVPPAKPRPTGKELEDGINNTLWSNTTYALFIGAANAEVRAGVLKLLATIEDVTVDKADVGGQTVLKLTAAPPVSSGEGAHVVTVDAGNGLPIRSEVVPAQGEQDPHSVANYKSSRVNLADIAAGKI</sequence>
<reference evidence="2" key="1">
    <citation type="submission" date="2016-10" db="EMBL/GenBank/DDBJ databases">
        <authorList>
            <person name="Varghese N."/>
            <person name="Submissions S."/>
        </authorList>
    </citation>
    <scope>NUCLEOTIDE SEQUENCE [LARGE SCALE GENOMIC DNA]</scope>
    <source>
        <strain evidence="2">DSM 44437</strain>
    </source>
</reference>
<protein>
    <submittedName>
        <fullName evidence="1">Uncharacterized protein</fullName>
    </submittedName>
</protein>
<dbReference type="Proteomes" id="UP000199503">
    <property type="component" value="Unassembled WGS sequence"/>
</dbReference>
<proteinExistence type="predicted"/>
<evidence type="ECO:0000313" key="1">
    <source>
        <dbReference type="EMBL" id="SEQ28895.1"/>
    </source>
</evidence>
<dbReference type="RefSeq" id="WP_245785959.1">
    <property type="nucleotide sequence ID" value="NZ_FOFV01000002.1"/>
</dbReference>
<gene>
    <name evidence="1" type="ORF">SAMN04488000_102416</name>
</gene>
<evidence type="ECO:0000313" key="2">
    <source>
        <dbReference type="Proteomes" id="UP000199503"/>
    </source>
</evidence>
<dbReference type="AlphaFoldDB" id="A0A1H9ETD0"/>
<dbReference type="EMBL" id="FOFV01000002">
    <property type="protein sequence ID" value="SEQ28895.1"/>
    <property type="molecule type" value="Genomic_DNA"/>
</dbReference>
<accession>A0A1H9ETD0</accession>
<dbReference type="STRING" id="65499.SAMN04488000_102416"/>
<name>A0A1H9ETD0_9PSEU</name>
<organism evidence="1 2">
    <name type="scientific">Lentzea albida</name>
    <dbReference type="NCBI Taxonomy" id="65499"/>
    <lineage>
        <taxon>Bacteria</taxon>
        <taxon>Bacillati</taxon>
        <taxon>Actinomycetota</taxon>
        <taxon>Actinomycetes</taxon>
        <taxon>Pseudonocardiales</taxon>
        <taxon>Pseudonocardiaceae</taxon>
        <taxon>Lentzea</taxon>
    </lineage>
</organism>